<dbReference type="GO" id="GO:0008818">
    <property type="term" value="F:cobalamin 5'-phosphate synthase activity"/>
    <property type="evidence" value="ECO:0007669"/>
    <property type="project" value="UniProtKB-UniRule"/>
</dbReference>
<dbReference type="AlphaFoldDB" id="A0A0U5BH85"/>
<dbReference type="GO" id="GO:0009236">
    <property type="term" value="P:cobalamin biosynthetic process"/>
    <property type="evidence" value="ECO:0007669"/>
    <property type="project" value="UniProtKB-UniRule"/>
</dbReference>
<comment type="function">
    <text evidence="14 19">Joins adenosylcobinamide-GDP and alpha-ribazole to generate adenosylcobalamin (Ado-cobalamin). Also synthesizes adenosylcobalamin 5'-phosphate from adenosylcobinamide-GDP and alpha-ribazole 5'-phosphate.</text>
</comment>
<evidence type="ECO:0000313" key="23">
    <source>
        <dbReference type="Proteomes" id="UP000657200"/>
    </source>
</evidence>
<evidence type="ECO:0000313" key="22">
    <source>
        <dbReference type="Proteomes" id="UP000068250"/>
    </source>
</evidence>
<evidence type="ECO:0000256" key="1">
    <source>
        <dbReference type="ARBA" id="ARBA00001946"/>
    </source>
</evidence>
<comment type="cofactor">
    <cofactor evidence="1 19">
        <name>Mg(2+)</name>
        <dbReference type="ChEBI" id="CHEBI:18420"/>
    </cofactor>
</comment>
<dbReference type="GO" id="GO:0051073">
    <property type="term" value="F:adenosylcobinamide-GDP ribazoletransferase activity"/>
    <property type="evidence" value="ECO:0007669"/>
    <property type="project" value="UniProtKB-UniRule"/>
</dbReference>
<feature type="transmembrane region" description="Helical" evidence="19">
    <location>
        <begin position="151"/>
        <end position="174"/>
    </location>
</feature>
<reference evidence="21 23" key="3">
    <citation type="journal article" date="2020" name="Int. J. Syst. Evol. Microbiol.">
        <title>Novel acetic acid bacteria from cider fermentations: Acetobacter conturbans sp. nov. and Acetobacter fallax sp. nov.</title>
        <authorList>
            <person name="Sombolestani A.S."/>
            <person name="Cleenwerck I."/>
            <person name="Cnockaert M."/>
            <person name="Borremans W."/>
            <person name="Wieme A.D."/>
            <person name="De Vuyst L."/>
            <person name="Vandamme P."/>
        </authorList>
    </citation>
    <scope>NUCLEOTIDE SEQUENCE [LARGE SCALE GENOMIC DNA]</scope>
    <source>
        <strain evidence="21 23">LMG 23848</strain>
    </source>
</reference>
<evidence type="ECO:0000256" key="10">
    <source>
        <dbReference type="ARBA" id="ARBA00022692"/>
    </source>
</evidence>
<keyword evidence="9 19" id="KW-0808">Transferase</keyword>
<evidence type="ECO:0000256" key="12">
    <source>
        <dbReference type="ARBA" id="ARBA00022989"/>
    </source>
</evidence>
<dbReference type="GO" id="GO:0005886">
    <property type="term" value="C:plasma membrane"/>
    <property type="evidence" value="ECO:0007669"/>
    <property type="project" value="UniProtKB-SubCell"/>
</dbReference>
<evidence type="ECO:0000313" key="20">
    <source>
        <dbReference type="EMBL" id="CEF54831.1"/>
    </source>
</evidence>
<evidence type="ECO:0000256" key="15">
    <source>
        <dbReference type="ARBA" id="ARBA00032605"/>
    </source>
</evidence>
<feature type="transmembrane region" description="Helical" evidence="19">
    <location>
        <begin position="255"/>
        <end position="274"/>
    </location>
</feature>
<accession>A0A0U5BH85</accession>
<comment type="subcellular location">
    <subcellularLocation>
        <location evidence="2 19">Cell membrane</location>
        <topology evidence="2 19">Multi-pass membrane protein</topology>
    </subcellularLocation>
</comment>
<protein>
    <recommendedName>
        <fullName evidence="6 19">Adenosylcobinamide-GDP ribazoletransferase</fullName>
        <ecNumber evidence="5 19">2.7.8.26</ecNumber>
    </recommendedName>
    <alternativeName>
        <fullName evidence="16 19">Cobalamin synthase</fullName>
    </alternativeName>
    <alternativeName>
        <fullName evidence="15 19">Cobalamin-5'-phosphate synthase</fullName>
    </alternativeName>
</protein>
<comment type="similarity">
    <text evidence="4 19">Belongs to the CobS family.</text>
</comment>
<evidence type="ECO:0000256" key="14">
    <source>
        <dbReference type="ARBA" id="ARBA00025228"/>
    </source>
</evidence>
<dbReference type="EMBL" id="LN609302">
    <property type="protein sequence ID" value="CEF54831.1"/>
    <property type="molecule type" value="Genomic_DNA"/>
</dbReference>
<keyword evidence="10 19" id="KW-0812">Transmembrane</keyword>
<dbReference type="EMBL" id="WOTE01000003">
    <property type="protein sequence ID" value="NHO39591.1"/>
    <property type="molecule type" value="Genomic_DNA"/>
</dbReference>
<keyword evidence="23" id="KW-1185">Reference proteome</keyword>
<keyword evidence="13 19" id="KW-0472">Membrane</keyword>
<evidence type="ECO:0000256" key="11">
    <source>
        <dbReference type="ARBA" id="ARBA00022842"/>
    </source>
</evidence>
<evidence type="ECO:0000256" key="4">
    <source>
        <dbReference type="ARBA" id="ARBA00010561"/>
    </source>
</evidence>
<dbReference type="Proteomes" id="UP000068250">
    <property type="component" value="Chromosome I"/>
</dbReference>
<keyword evidence="7 19" id="KW-1003">Cell membrane</keyword>
<feature type="transmembrane region" description="Helical" evidence="19">
    <location>
        <begin position="186"/>
        <end position="211"/>
    </location>
</feature>
<keyword evidence="12 19" id="KW-1133">Transmembrane helix</keyword>
<reference evidence="20" key="1">
    <citation type="submission" date="2014-09" db="EMBL/GenBank/DDBJ databases">
        <authorList>
            <person name="Magalhaes I.L.F."/>
            <person name="Oliveira U."/>
            <person name="Santos F.R."/>
            <person name="Vidigal T.H.D.A."/>
            <person name="Brescovit A.D."/>
            <person name="Santos A.J."/>
        </authorList>
    </citation>
    <scope>NUCLEOTIDE SEQUENCE</scope>
    <source>
        <strain evidence="20">LMG 23848T</strain>
    </source>
</reference>
<evidence type="ECO:0000256" key="17">
    <source>
        <dbReference type="ARBA" id="ARBA00048623"/>
    </source>
</evidence>
<evidence type="ECO:0000256" key="13">
    <source>
        <dbReference type="ARBA" id="ARBA00023136"/>
    </source>
</evidence>
<feature type="transmembrane region" description="Helical" evidence="19">
    <location>
        <begin position="125"/>
        <end position="145"/>
    </location>
</feature>
<keyword evidence="11 19" id="KW-0460">Magnesium</keyword>
<keyword evidence="8 19" id="KW-0169">Cobalamin biosynthesis</keyword>
<evidence type="ECO:0000256" key="5">
    <source>
        <dbReference type="ARBA" id="ARBA00013200"/>
    </source>
</evidence>
<evidence type="ECO:0000256" key="18">
    <source>
        <dbReference type="ARBA" id="ARBA00049504"/>
    </source>
</evidence>
<dbReference type="RefSeq" id="WP_059023221.1">
    <property type="nucleotide sequence ID" value="NZ_LN609302.1"/>
</dbReference>
<dbReference type="Pfam" id="PF02654">
    <property type="entry name" value="CobS"/>
    <property type="match status" value="1"/>
</dbReference>
<name>A0A0U5BH85_9PROT</name>
<evidence type="ECO:0000256" key="19">
    <source>
        <dbReference type="HAMAP-Rule" id="MF_00719"/>
    </source>
</evidence>
<evidence type="ECO:0000256" key="3">
    <source>
        <dbReference type="ARBA" id="ARBA00004663"/>
    </source>
</evidence>
<evidence type="ECO:0000256" key="9">
    <source>
        <dbReference type="ARBA" id="ARBA00022679"/>
    </source>
</evidence>
<dbReference type="HAMAP" id="MF_00719">
    <property type="entry name" value="CobS"/>
    <property type="match status" value="1"/>
</dbReference>
<proteinExistence type="inferred from homology"/>
<evidence type="ECO:0000313" key="21">
    <source>
        <dbReference type="EMBL" id="NHO39591.1"/>
    </source>
</evidence>
<gene>
    <name evidence="19 20" type="primary">cobS</name>
    <name evidence="20" type="ORF">AGA_1002</name>
    <name evidence="21" type="ORF">GOB80_07805</name>
</gene>
<dbReference type="InterPro" id="IPR003805">
    <property type="entry name" value="CobS"/>
</dbReference>
<comment type="catalytic activity">
    <reaction evidence="17 19">
        <text>alpha-ribazole + adenosylcob(III)inamide-GDP = adenosylcob(III)alamin + GMP + H(+)</text>
        <dbReference type="Rhea" id="RHEA:16049"/>
        <dbReference type="ChEBI" id="CHEBI:10329"/>
        <dbReference type="ChEBI" id="CHEBI:15378"/>
        <dbReference type="ChEBI" id="CHEBI:18408"/>
        <dbReference type="ChEBI" id="CHEBI:58115"/>
        <dbReference type="ChEBI" id="CHEBI:60487"/>
        <dbReference type="EC" id="2.7.8.26"/>
    </reaction>
</comment>
<dbReference type="PATRIC" id="fig|431306.5.peg.1008"/>
<feature type="transmembrane region" description="Helical" evidence="19">
    <location>
        <begin position="51"/>
        <end position="71"/>
    </location>
</feature>
<dbReference type="PANTHER" id="PTHR34148">
    <property type="entry name" value="ADENOSYLCOBINAMIDE-GDP RIBAZOLETRANSFERASE"/>
    <property type="match status" value="1"/>
</dbReference>
<evidence type="ECO:0000256" key="16">
    <source>
        <dbReference type="ARBA" id="ARBA00032853"/>
    </source>
</evidence>
<dbReference type="STRING" id="431306.AGA_1002"/>
<evidence type="ECO:0000256" key="6">
    <source>
        <dbReference type="ARBA" id="ARBA00015850"/>
    </source>
</evidence>
<dbReference type="Proteomes" id="UP000657200">
    <property type="component" value="Unassembled WGS sequence"/>
</dbReference>
<sequence length="277" mass="28424">MTPIPPGSWVNQRRLDLACGLSLLTRLPAGWLAPAASRTSTTPWPLARSVWCWPVIAMLIGAVTGCVLALLRMAHVPALAAAALALTCQTILTGGLHEDGLADMADGCGGATPDRRLAIMRDSRVGSYGVMALGLGLLVRVSALAALPLQVCILVCATTACLARMAMVLVPILIPPARPDGLARALSALPVWSFLAAVLMASGVTLGLPWGGRSVGLACQLPLLSVLLPAVVSCATALLVAMCAKRLLGGYTGDVLGCCAVVAECLLLCLYAALLCP</sequence>
<evidence type="ECO:0000256" key="2">
    <source>
        <dbReference type="ARBA" id="ARBA00004651"/>
    </source>
</evidence>
<evidence type="ECO:0000256" key="7">
    <source>
        <dbReference type="ARBA" id="ARBA00022475"/>
    </source>
</evidence>
<feature type="transmembrane region" description="Helical" evidence="19">
    <location>
        <begin position="223"/>
        <end position="243"/>
    </location>
</feature>
<reference evidence="22" key="2">
    <citation type="submission" date="2014-09" db="EMBL/GenBank/DDBJ databases">
        <authorList>
            <person name="Illeghems K.G."/>
        </authorList>
    </citation>
    <scope>NUCLEOTIDE SEQUENCE [LARGE SCALE GENOMIC DNA]</scope>
    <source>
        <strain evidence="22">LMG 23848T</strain>
    </source>
</reference>
<comment type="catalytic activity">
    <reaction evidence="18 19">
        <text>alpha-ribazole 5'-phosphate + adenosylcob(III)inamide-GDP = adenosylcob(III)alamin 5'-phosphate + GMP + H(+)</text>
        <dbReference type="Rhea" id="RHEA:23560"/>
        <dbReference type="ChEBI" id="CHEBI:15378"/>
        <dbReference type="ChEBI" id="CHEBI:57918"/>
        <dbReference type="ChEBI" id="CHEBI:58115"/>
        <dbReference type="ChEBI" id="CHEBI:60487"/>
        <dbReference type="ChEBI" id="CHEBI:60493"/>
        <dbReference type="EC" id="2.7.8.26"/>
    </reaction>
</comment>
<dbReference type="EC" id="2.7.8.26" evidence="5 19"/>
<dbReference type="PANTHER" id="PTHR34148:SF1">
    <property type="entry name" value="ADENOSYLCOBINAMIDE-GDP RIBAZOLETRANSFERASE"/>
    <property type="match status" value="1"/>
</dbReference>
<dbReference type="OrthoDB" id="9794626at2"/>
<organism evidence="20 22">
    <name type="scientific">Acetobacter ghanensis</name>
    <dbReference type="NCBI Taxonomy" id="431306"/>
    <lineage>
        <taxon>Bacteria</taxon>
        <taxon>Pseudomonadati</taxon>
        <taxon>Pseudomonadota</taxon>
        <taxon>Alphaproteobacteria</taxon>
        <taxon>Acetobacterales</taxon>
        <taxon>Acetobacteraceae</taxon>
        <taxon>Acetobacter</taxon>
    </lineage>
</organism>
<comment type="pathway">
    <text evidence="3 19">Cofactor biosynthesis; adenosylcobalamin biosynthesis; adenosylcobalamin from cob(II)yrinate a,c-diamide: step 7/7.</text>
</comment>
<dbReference type="UniPathway" id="UPA00148">
    <property type="reaction ID" value="UER00238"/>
</dbReference>
<evidence type="ECO:0000256" key="8">
    <source>
        <dbReference type="ARBA" id="ARBA00022573"/>
    </source>
</evidence>